<dbReference type="GeneID" id="80347914"/>
<evidence type="ECO:0000313" key="2">
    <source>
        <dbReference type="EMBL" id="BCK55610.1"/>
    </source>
</evidence>
<dbReference type="Proteomes" id="UP000516173">
    <property type="component" value="Chromosome"/>
</dbReference>
<dbReference type="AlphaFoldDB" id="A0A7G1KKM0"/>
<sequence length="355" mass="39517">MGIPTTDTDADARIDRLREMPLSPWLDVGDPLAEAVVATMRARRQPMADPLPRIRRLAADGDRACRDFLRDIETPPEWADFTRMRLGGAMAYRHFGQYIVAVGHGALMTTFSSPDSAYILTRTNRLERDVVRRLIESSDLFFGVLDADELRPGGRAWETCVRVRLMHTMVRLRLAATAWPLPGTPINALQTAAGPLFFGAMMLDRLRSLGASISPGERDGFYLIWRYVTRLLGVPRELLGDTAAEQSVLDARILPYTFDPDDNSRRLAGVALTGLSRMPMARLLPRTGHEVMARYLLGSDHADAMGIPAHRLGSAVMVVLALGLKPYGFVQRLPVVAPRLERFGRRCLQDLRNSA</sequence>
<accession>A0A7G1KKM0</accession>
<feature type="domain" description="ER-bound oxygenase mpaB/mpaB'/Rubber oxygenase catalytic" evidence="1">
    <location>
        <begin position="94"/>
        <end position="309"/>
    </location>
</feature>
<organism evidence="2 3">
    <name type="scientific">Nocardia wallacei</name>
    <dbReference type="NCBI Taxonomy" id="480035"/>
    <lineage>
        <taxon>Bacteria</taxon>
        <taxon>Bacillati</taxon>
        <taxon>Actinomycetota</taxon>
        <taxon>Actinomycetes</taxon>
        <taxon>Mycobacteriales</taxon>
        <taxon>Nocardiaceae</taxon>
        <taxon>Nocardia</taxon>
    </lineage>
</organism>
<reference evidence="2 3" key="1">
    <citation type="submission" date="2020-08" db="EMBL/GenBank/DDBJ databases">
        <title>Genome Sequencing of Nocardia wallacei strain FMUON74 and assembly.</title>
        <authorList>
            <person name="Toyokawa M."/>
            <person name="Uesaka K."/>
        </authorList>
    </citation>
    <scope>NUCLEOTIDE SEQUENCE [LARGE SCALE GENOMIC DNA]</scope>
    <source>
        <strain evidence="2 3">FMUON74</strain>
    </source>
</reference>
<proteinExistence type="predicted"/>
<dbReference type="PANTHER" id="PTHR37539:SF1">
    <property type="entry name" value="ER-BOUND OXYGENASE MPAB_MPAB'_RUBBER OXYGENASE CATALYTIC DOMAIN-CONTAINING PROTEIN"/>
    <property type="match status" value="1"/>
</dbReference>
<keyword evidence="3" id="KW-1185">Reference proteome</keyword>
<protein>
    <recommendedName>
        <fullName evidence="1">ER-bound oxygenase mpaB/mpaB'/Rubber oxygenase catalytic domain-containing protein</fullName>
    </recommendedName>
</protein>
<evidence type="ECO:0000259" key="1">
    <source>
        <dbReference type="Pfam" id="PF09995"/>
    </source>
</evidence>
<dbReference type="RefSeq" id="WP_187688691.1">
    <property type="nucleotide sequence ID" value="NZ_AP023396.1"/>
</dbReference>
<evidence type="ECO:0000313" key="3">
    <source>
        <dbReference type="Proteomes" id="UP000516173"/>
    </source>
</evidence>
<dbReference type="KEGG" id="nwl:NWFMUON74_33820"/>
<dbReference type="EMBL" id="AP023396">
    <property type="protein sequence ID" value="BCK55610.1"/>
    <property type="molecule type" value="Genomic_DNA"/>
</dbReference>
<dbReference type="GO" id="GO:0016491">
    <property type="term" value="F:oxidoreductase activity"/>
    <property type="evidence" value="ECO:0007669"/>
    <property type="project" value="InterPro"/>
</dbReference>
<gene>
    <name evidence="2" type="ORF">NWFMUON74_33820</name>
</gene>
<dbReference type="PANTHER" id="PTHR37539">
    <property type="entry name" value="SECRETED PROTEIN-RELATED"/>
    <property type="match status" value="1"/>
</dbReference>
<name>A0A7G1KKM0_9NOCA</name>
<dbReference type="Pfam" id="PF09995">
    <property type="entry name" value="MPAB_Lcp_cat"/>
    <property type="match status" value="1"/>
</dbReference>
<dbReference type="InterPro" id="IPR018713">
    <property type="entry name" value="MPAB/Lcp_cat_dom"/>
</dbReference>
<dbReference type="InterPro" id="IPR037473">
    <property type="entry name" value="Lcp-like"/>
</dbReference>